<reference evidence="3 4" key="1">
    <citation type="submission" date="2020-01" db="EMBL/GenBank/DDBJ databases">
        <authorList>
            <person name="Deng T."/>
        </authorList>
    </citation>
    <scope>NUCLEOTIDE SEQUENCE [LARGE SCALE GENOMIC DNA]</scope>
    <source>
        <strain evidence="3 4">5221</strain>
    </source>
</reference>
<proteinExistence type="predicted"/>
<evidence type="ECO:0000313" key="3">
    <source>
        <dbReference type="EMBL" id="MYM19259.1"/>
    </source>
</evidence>
<feature type="signal peptide" evidence="2">
    <location>
        <begin position="1"/>
        <end position="32"/>
    </location>
</feature>
<feature type="compositionally biased region" description="Low complexity" evidence="1">
    <location>
        <begin position="29"/>
        <end position="53"/>
    </location>
</feature>
<dbReference type="Proteomes" id="UP000469215">
    <property type="component" value="Unassembled WGS sequence"/>
</dbReference>
<accession>A0A6N9H5P7</accession>
<protein>
    <submittedName>
        <fullName evidence="3">Peptidoglycan-binding protein</fullName>
    </submittedName>
</protein>
<sequence>MRLTRTLPATALTTGLLAASMLAAAPSGPAEAANATRHTAHHAQASSTATAQKAAKKPAPPRNLTRAQVKNARTIIAVGRQHRVPTRGIKIALMAALQESSLRNLNRGDRDSVGLFQQRPSQGWGKRSKLRDPVYASRAFYGVTKGTRNHGLLQIRGWKRMSHGTAAQRVQRSAYPRAYAKWARTADRLIASA</sequence>
<evidence type="ECO:0000313" key="4">
    <source>
        <dbReference type="Proteomes" id="UP000469215"/>
    </source>
</evidence>
<organism evidence="3 4">
    <name type="scientific">Brevibacterium rongguiense</name>
    <dbReference type="NCBI Taxonomy" id="2695267"/>
    <lineage>
        <taxon>Bacteria</taxon>
        <taxon>Bacillati</taxon>
        <taxon>Actinomycetota</taxon>
        <taxon>Actinomycetes</taxon>
        <taxon>Micrococcales</taxon>
        <taxon>Brevibacteriaceae</taxon>
        <taxon>Brevibacterium</taxon>
    </lineage>
</organism>
<name>A0A6N9H5P7_9MICO</name>
<feature type="region of interest" description="Disordered" evidence="1">
    <location>
        <begin position="29"/>
        <end position="65"/>
    </location>
</feature>
<comment type="caution">
    <text evidence="3">The sequence shown here is derived from an EMBL/GenBank/DDBJ whole genome shotgun (WGS) entry which is preliminary data.</text>
</comment>
<dbReference type="AlphaFoldDB" id="A0A6N9H5P7"/>
<dbReference type="EMBL" id="WWEQ01000013">
    <property type="protein sequence ID" value="MYM19259.1"/>
    <property type="molecule type" value="Genomic_DNA"/>
</dbReference>
<evidence type="ECO:0000256" key="1">
    <source>
        <dbReference type="SAM" id="MobiDB-lite"/>
    </source>
</evidence>
<keyword evidence="4" id="KW-1185">Reference proteome</keyword>
<feature type="chain" id="PRO_5026697368" evidence="2">
    <location>
        <begin position="33"/>
        <end position="193"/>
    </location>
</feature>
<dbReference type="RefSeq" id="WP_160952695.1">
    <property type="nucleotide sequence ID" value="NZ_WWEQ01000013.1"/>
</dbReference>
<gene>
    <name evidence="3" type="ORF">GSY69_04555</name>
</gene>
<evidence type="ECO:0000256" key="2">
    <source>
        <dbReference type="SAM" id="SignalP"/>
    </source>
</evidence>
<keyword evidence="2" id="KW-0732">Signal</keyword>